<dbReference type="AlphaFoldDB" id="A0AAV8Z145"/>
<gene>
    <name evidence="2" type="ORF">NQ318_017651</name>
</gene>
<dbReference type="Pfam" id="PF17906">
    <property type="entry name" value="HTH_48"/>
    <property type="match status" value="1"/>
</dbReference>
<keyword evidence="3" id="KW-1185">Reference proteome</keyword>
<dbReference type="Gene3D" id="1.10.10.1450">
    <property type="match status" value="1"/>
</dbReference>
<dbReference type="Proteomes" id="UP001162162">
    <property type="component" value="Unassembled WGS sequence"/>
</dbReference>
<evidence type="ECO:0000313" key="2">
    <source>
        <dbReference type="EMBL" id="KAJ8957753.1"/>
    </source>
</evidence>
<protein>
    <recommendedName>
        <fullName evidence="1">Mos1 transposase HTH domain-containing protein</fullName>
    </recommendedName>
</protein>
<dbReference type="PANTHER" id="PTHR46060:SF1">
    <property type="entry name" value="MARINER MOS1 TRANSPOSASE-LIKE PROTEIN"/>
    <property type="match status" value="1"/>
</dbReference>
<evidence type="ECO:0000313" key="3">
    <source>
        <dbReference type="Proteomes" id="UP001162162"/>
    </source>
</evidence>
<evidence type="ECO:0000259" key="1">
    <source>
        <dbReference type="Pfam" id="PF17906"/>
    </source>
</evidence>
<proteinExistence type="predicted"/>
<dbReference type="InterPro" id="IPR041426">
    <property type="entry name" value="Mos1_HTH"/>
</dbReference>
<dbReference type="InterPro" id="IPR052709">
    <property type="entry name" value="Transposase-MT_Hybrid"/>
</dbReference>
<organism evidence="2 3">
    <name type="scientific">Aromia moschata</name>
    <dbReference type="NCBI Taxonomy" id="1265417"/>
    <lineage>
        <taxon>Eukaryota</taxon>
        <taxon>Metazoa</taxon>
        <taxon>Ecdysozoa</taxon>
        <taxon>Arthropoda</taxon>
        <taxon>Hexapoda</taxon>
        <taxon>Insecta</taxon>
        <taxon>Pterygota</taxon>
        <taxon>Neoptera</taxon>
        <taxon>Endopterygota</taxon>
        <taxon>Coleoptera</taxon>
        <taxon>Polyphaga</taxon>
        <taxon>Cucujiformia</taxon>
        <taxon>Chrysomeloidea</taxon>
        <taxon>Cerambycidae</taxon>
        <taxon>Cerambycinae</taxon>
        <taxon>Callichromatini</taxon>
        <taxon>Aromia</taxon>
    </lineage>
</organism>
<comment type="caution">
    <text evidence="2">The sequence shown here is derived from an EMBL/GenBank/DDBJ whole genome shotgun (WGS) entry which is preliminary data.</text>
</comment>
<accession>A0AAV8Z145</accession>
<dbReference type="EMBL" id="JAPWTK010000021">
    <property type="protein sequence ID" value="KAJ8957753.1"/>
    <property type="molecule type" value="Genomic_DNA"/>
</dbReference>
<feature type="domain" description="Mos1 transposase HTH" evidence="1">
    <location>
        <begin position="9"/>
        <end position="53"/>
    </location>
</feature>
<name>A0AAV8Z145_9CUCU</name>
<reference evidence="2" key="1">
    <citation type="journal article" date="2023" name="Insect Mol. Biol.">
        <title>Genome sequencing provides insights into the evolution of gene families encoding plant cell wall-degrading enzymes in longhorned beetles.</title>
        <authorList>
            <person name="Shin N.R."/>
            <person name="Okamura Y."/>
            <person name="Kirsch R."/>
            <person name="Pauchet Y."/>
        </authorList>
    </citation>
    <scope>NUCLEOTIDE SEQUENCE</scope>
    <source>
        <strain evidence="2">AMC_N1</strain>
    </source>
</reference>
<dbReference type="PANTHER" id="PTHR46060">
    <property type="entry name" value="MARINER MOS1 TRANSPOSASE-LIKE PROTEIN"/>
    <property type="match status" value="1"/>
</dbReference>
<sequence length="113" mass="13529">MLSLQLEQRVNLKFLVKLGKTFTDAYAMLKEVYGNECLSRTLVFEWFKRFKEGREMTEDHPRPGRPSTLKTDENIEKNWDSLTRSFKNKRAPPRWAGYWRNDSMPIRETLVTR</sequence>